<evidence type="ECO:0000256" key="1">
    <source>
        <dbReference type="SAM" id="MobiDB-lite"/>
    </source>
</evidence>
<reference evidence="2 3" key="1">
    <citation type="journal article" date="2013" name="Curr. Biol.">
        <title>The Genome of the Foraminiferan Reticulomyxa filosa.</title>
        <authorList>
            <person name="Glockner G."/>
            <person name="Hulsmann N."/>
            <person name="Schleicher M."/>
            <person name="Noegel A.A."/>
            <person name="Eichinger L."/>
            <person name="Gallinger C."/>
            <person name="Pawlowski J."/>
            <person name="Sierra R."/>
            <person name="Euteneuer U."/>
            <person name="Pillet L."/>
            <person name="Moustafa A."/>
            <person name="Platzer M."/>
            <person name="Groth M."/>
            <person name="Szafranski K."/>
            <person name="Schliwa M."/>
        </authorList>
    </citation>
    <scope>NUCLEOTIDE SEQUENCE [LARGE SCALE GENOMIC DNA]</scope>
</reference>
<feature type="region of interest" description="Disordered" evidence="1">
    <location>
        <begin position="134"/>
        <end position="292"/>
    </location>
</feature>
<feature type="compositionally biased region" description="Basic and acidic residues" evidence="1">
    <location>
        <begin position="218"/>
        <end position="228"/>
    </location>
</feature>
<protein>
    <submittedName>
        <fullName evidence="2">Uncharacterized protein</fullName>
    </submittedName>
</protein>
<keyword evidence="3" id="KW-1185">Reference proteome</keyword>
<dbReference type="AlphaFoldDB" id="X6MSR3"/>
<feature type="compositionally biased region" description="Polar residues" evidence="1">
    <location>
        <begin position="197"/>
        <end position="213"/>
    </location>
</feature>
<accession>X6MSR3</accession>
<feature type="compositionally biased region" description="Basic and acidic residues" evidence="1">
    <location>
        <begin position="350"/>
        <end position="364"/>
    </location>
</feature>
<name>X6MSR3_RETFI</name>
<feature type="compositionally biased region" description="Acidic residues" evidence="1">
    <location>
        <begin position="257"/>
        <end position="275"/>
    </location>
</feature>
<gene>
    <name evidence="2" type="ORF">RFI_20619</name>
</gene>
<evidence type="ECO:0000313" key="2">
    <source>
        <dbReference type="EMBL" id="ETO16721.1"/>
    </source>
</evidence>
<feature type="compositionally biased region" description="Basic and acidic residues" evidence="1">
    <location>
        <begin position="141"/>
        <end position="151"/>
    </location>
</feature>
<organism evidence="2 3">
    <name type="scientific">Reticulomyxa filosa</name>
    <dbReference type="NCBI Taxonomy" id="46433"/>
    <lineage>
        <taxon>Eukaryota</taxon>
        <taxon>Sar</taxon>
        <taxon>Rhizaria</taxon>
        <taxon>Retaria</taxon>
        <taxon>Foraminifera</taxon>
        <taxon>Monothalamids</taxon>
        <taxon>Reticulomyxidae</taxon>
        <taxon>Reticulomyxa</taxon>
    </lineage>
</organism>
<comment type="caution">
    <text evidence="2">The sequence shown here is derived from an EMBL/GenBank/DDBJ whole genome shotgun (WGS) entry which is preliminary data.</text>
</comment>
<feature type="non-terminal residue" evidence="2">
    <location>
        <position position="1"/>
    </location>
</feature>
<dbReference type="Proteomes" id="UP000023152">
    <property type="component" value="Unassembled WGS sequence"/>
</dbReference>
<feature type="region of interest" description="Disordered" evidence="1">
    <location>
        <begin position="344"/>
        <end position="385"/>
    </location>
</feature>
<feature type="compositionally biased region" description="Low complexity" evidence="1">
    <location>
        <begin position="101"/>
        <end position="118"/>
    </location>
</feature>
<evidence type="ECO:0000313" key="3">
    <source>
        <dbReference type="Proteomes" id="UP000023152"/>
    </source>
</evidence>
<feature type="compositionally biased region" description="Acidic residues" evidence="1">
    <location>
        <begin position="152"/>
        <end position="168"/>
    </location>
</feature>
<sequence length="453" mass="52077">CYDRQNLLILIQTTTGESFGFHVSSLHDAPQNERFEDGQIVTFLLEYPNDGLASRQVFEPPHIHFDYLRHQPERTVSLFQLVSDKEREMFRSVMSMNKATLSSPQSPSPSSSSFSLSPSPSPLTIASQNVADMSVSTSFRSELRTQRIKEEREEEEQEEEEQEEEEEEQDKKNNKEKEKEKKKEEEEVKADIKMNSHLPQLLQSTQDLVNSDTEFSDEFTKSGKEKTGGGHLPLPNRIVDPKHDNEKDNNTTHMEETGEEEEEEEDQNTDSEDDVPVTPLIPQPKMKHATPAEEQFTDEEFGLFDIHGTKAQLRRLSATVVSPSQQILHSQSLPPQNHQYDYSAHKKTTSKHDHDSFTDIHKSDNLSASVPNSKRTHENEEDNKQLEAWNKNINVKKKRRSGIPKSIHIENQMSVIFANKDYMAIGDRLDDNYCVTHYTNQKALVLPFIWTNI</sequence>
<dbReference type="EMBL" id="ASPP01017912">
    <property type="protein sequence ID" value="ETO16721.1"/>
    <property type="molecule type" value="Genomic_DNA"/>
</dbReference>
<feature type="compositionally biased region" description="Basic and acidic residues" evidence="1">
    <location>
        <begin position="169"/>
        <end position="194"/>
    </location>
</feature>
<feature type="compositionally biased region" description="Basic and acidic residues" evidence="1">
    <location>
        <begin position="239"/>
        <end position="256"/>
    </location>
</feature>
<feature type="region of interest" description="Disordered" evidence="1">
    <location>
        <begin position="97"/>
        <end position="121"/>
    </location>
</feature>
<feature type="compositionally biased region" description="Basic and acidic residues" evidence="1">
    <location>
        <begin position="375"/>
        <end position="385"/>
    </location>
</feature>
<proteinExistence type="predicted"/>